<dbReference type="SMART" id="SM00387">
    <property type="entry name" value="HATPase_c"/>
    <property type="match status" value="1"/>
</dbReference>
<evidence type="ECO:0000256" key="7">
    <source>
        <dbReference type="ARBA" id="ARBA00022692"/>
    </source>
</evidence>
<keyword evidence="7 14" id="KW-0812">Transmembrane</keyword>
<evidence type="ECO:0000256" key="9">
    <source>
        <dbReference type="ARBA" id="ARBA00022777"/>
    </source>
</evidence>
<reference evidence="17" key="1">
    <citation type="submission" date="2016-10" db="EMBL/GenBank/DDBJ databases">
        <authorList>
            <person name="Varghese N."/>
            <person name="Submissions S."/>
        </authorList>
    </citation>
    <scope>NUCLEOTIDE SEQUENCE [LARGE SCALE GENOMIC DNA]</scope>
    <source>
        <strain evidence="17">XBD1002</strain>
    </source>
</reference>
<dbReference type="Proteomes" id="UP000182737">
    <property type="component" value="Unassembled WGS sequence"/>
</dbReference>
<dbReference type="InterPro" id="IPR036097">
    <property type="entry name" value="HisK_dim/P_sf"/>
</dbReference>
<evidence type="ECO:0000256" key="5">
    <source>
        <dbReference type="ARBA" id="ARBA00022553"/>
    </source>
</evidence>
<dbReference type="InterPro" id="IPR005467">
    <property type="entry name" value="His_kinase_dom"/>
</dbReference>
<keyword evidence="4" id="KW-1003">Cell membrane</keyword>
<dbReference type="CDD" id="cd00075">
    <property type="entry name" value="HATPase"/>
    <property type="match status" value="1"/>
</dbReference>
<dbReference type="Pfam" id="PF00512">
    <property type="entry name" value="HisKA"/>
    <property type="match status" value="1"/>
</dbReference>
<dbReference type="InterPro" id="IPR050398">
    <property type="entry name" value="HssS/ArlS-like"/>
</dbReference>
<dbReference type="OrthoDB" id="9806130at2"/>
<keyword evidence="8" id="KW-0547">Nucleotide-binding</keyword>
<keyword evidence="10" id="KW-0067">ATP-binding</keyword>
<evidence type="ECO:0000256" key="1">
    <source>
        <dbReference type="ARBA" id="ARBA00000085"/>
    </source>
</evidence>
<dbReference type="InterPro" id="IPR004358">
    <property type="entry name" value="Sig_transdc_His_kin-like_C"/>
</dbReference>
<keyword evidence="11 14" id="KW-1133">Transmembrane helix</keyword>
<keyword evidence="6" id="KW-0808">Transferase</keyword>
<dbReference type="InterPro" id="IPR003594">
    <property type="entry name" value="HATPase_dom"/>
</dbReference>
<evidence type="ECO:0000256" key="10">
    <source>
        <dbReference type="ARBA" id="ARBA00022840"/>
    </source>
</evidence>
<protein>
    <recommendedName>
        <fullName evidence="3">histidine kinase</fullName>
        <ecNumber evidence="3">2.7.13.3</ecNumber>
    </recommendedName>
</protein>
<dbReference type="RefSeq" id="WP_074930517.1">
    <property type="nucleotide sequence ID" value="NZ_FORI01000002.1"/>
</dbReference>
<dbReference type="Gene3D" id="3.30.565.10">
    <property type="entry name" value="Histidine kinase-like ATPase, C-terminal domain"/>
    <property type="match status" value="1"/>
</dbReference>
<dbReference type="SUPFAM" id="SSF47384">
    <property type="entry name" value="Homodimeric domain of signal transducing histidine kinase"/>
    <property type="match status" value="1"/>
</dbReference>
<evidence type="ECO:0000256" key="11">
    <source>
        <dbReference type="ARBA" id="ARBA00022989"/>
    </source>
</evidence>
<sequence>MKIKNQFFILAFLIISIPILCSAFIIIHTYIHSPNRYLLTGSAPRQKIDLPLLSDEDFYNLETSLKLLPRDVQAVLCRTTDYKILFSSIPEIKVGHYSDKNEIWNFASQTSDKYFYQFSKIPSAGPDVLLITRLSLERINSEKKTKTYLKILLAVILITISSLVLILFISKAIFDGLNKIEHSSTQLAEGQLNKPITTDISDSQKNEFTSIMNSLEKMRCELLEMQASKNRFITSISHDLRTPVAVIKGYTEAIIDGVITDTEEIKNSMELIQKKSAQLEEMIETLLNFIKLNNAEIKEKLIPNSITKLIKNFSKYAVITGKIFKRNVKTDIQLSKDIVVPFNEQLIHRSFENLFSNALRYTKENDLIEVIAFQEESEKQNHIILQIKDSGIGIDKKDLDHIFDIFYRGTNSRKEEGMGIGLSVVKSIMDTHGWSISVSSQKKKGTCFTIKIPY</sequence>
<dbReference type="GO" id="GO:0005886">
    <property type="term" value="C:plasma membrane"/>
    <property type="evidence" value="ECO:0007669"/>
    <property type="project" value="UniProtKB-SubCell"/>
</dbReference>
<comment type="subcellular location">
    <subcellularLocation>
        <location evidence="2">Cell membrane</location>
        <topology evidence="2">Multi-pass membrane protein</topology>
    </subcellularLocation>
</comment>
<dbReference type="EC" id="2.7.13.3" evidence="3"/>
<evidence type="ECO:0000313" key="17">
    <source>
        <dbReference type="Proteomes" id="UP000182737"/>
    </source>
</evidence>
<dbReference type="SMART" id="SM00388">
    <property type="entry name" value="HisKA"/>
    <property type="match status" value="1"/>
</dbReference>
<dbReference type="FunFam" id="1.10.287.130:FF:000001">
    <property type="entry name" value="Two-component sensor histidine kinase"/>
    <property type="match status" value="1"/>
</dbReference>
<name>A0A1I3IU15_9SPIR</name>
<evidence type="ECO:0000256" key="8">
    <source>
        <dbReference type="ARBA" id="ARBA00022741"/>
    </source>
</evidence>
<gene>
    <name evidence="16" type="ORF">SAMN04487775_102135</name>
</gene>
<dbReference type="InterPro" id="IPR036890">
    <property type="entry name" value="HATPase_C_sf"/>
</dbReference>
<accession>A0A1I3IU15</accession>
<keyword evidence="5" id="KW-0597">Phosphoprotein</keyword>
<dbReference type="Gene3D" id="1.10.287.130">
    <property type="match status" value="1"/>
</dbReference>
<dbReference type="GO" id="GO:0000155">
    <property type="term" value="F:phosphorelay sensor kinase activity"/>
    <property type="evidence" value="ECO:0007669"/>
    <property type="project" value="InterPro"/>
</dbReference>
<evidence type="ECO:0000256" key="6">
    <source>
        <dbReference type="ARBA" id="ARBA00022679"/>
    </source>
</evidence>
<proteinExistence type="predicted"/>
<dbReference type="Pfam" id="PF02518">
    <property type="entry name" value="HATPase_c"/>
    <property type="match status" value="1"/>
</dbReference>
<keyword evidence="13 14" id="KW-0472">Membrane</keyword>
<dbReference type="SUPFAM" id="SSF55874">
    <property type="entry name" value="ATPase domain of HSP90 chaperone/DNA topoisomerase II/histidine kinase"/>
    <property type="match status" value="1"/>
</dbReference>
<evidence type="ECO:0000256" key="13">
    <source>
        <dbReference type="ARBA" id="ARBA00023136"/>
    </source>
</evidence>
<comment type="catalytic activity">
    <reaction evidence="1">
        <text>ATP + protein L-histidine = ADP + protein N-phospho-L-histidine.</text>
        <dbReference type="EC" id="2.7.13.3"/>
    </reaction>
</comment>
<dbReference type="PANTHER" id="PTHR45528">
    <property type="entry name" value="SENSOR HISTIDINE KINASE CPXA"/>
    <property type="match status" value="1"/>
</dbReference>
<evidence type="ECO:0000256" key="12">
    <source>
        <dbReference type="ARBA" id="ARBA00023012"/>
    </source>
</evidence>
<dbReference type="Gene3D" id="6.10.340.10">
    <property type="match status" value="1"/>
</dbReference>
<dbReference type="PRINTS" id="PR00344">
    <property type="entry name" value="BCTRLSENSOR"/>
</dbReference>
<feature type="transmembrane region" description="Helical" evidence="14">
    <location>
        <begin position="7"/>
        <end position="31"/>
    </location>
</feature>
<dbReference type="PROSITE" id="PS50109">
    <property type="entry name" value="HIS_KIN"/>
    <property type="match status" value="1"/>
</dbReference>
<feature type="transmembrane region" description="Helical" evidence="14">
    <location>
        <begin position="148"/>
        <end position="169"/>
    </location>
</feature>
<evidence type="ECO:0000256" key="4">
    <source>
        <dbReference type="ARBA" id="ARBA00022475"/>
    </source>
</evidence>
<keyword evidence="9 16" id="KW-0418">Kinase</keyword>
<organism evidence="16 17">
    <name type="scientific">Treponema bryantii</name>
    <dbReference type="NCBI Taxonomy" id="163"/>
    <lineage>
        <taxon>Bacteria</taxon>
        <taxon>Pseudomonadati</taxon>
        <taxon>Spirochaetota</taxon>
        <taxon>Spirochaetia</taxon>
        <taxon>Spirochaetales</taxon>
        <taxon>Treponemataceae</taxon>
        <taxon>Treponema</taxon>
    </lineage>
</organism>
<dbReference type="GO" id="GO:0005524">
    <property type="term" value="F:ATP binding"/>
    <property type="evidence" value="ECO:0007669"/>
    <property type="project" value="UniProtKB-KW"/>
</dbReference>
<feature type="domain" description="Histidine kinase" evidence="15">
    <location>
        <begin position="235"/>
        <end position="454"/>
    </location>
</feature>
<dbReference type="EMBL" id="FORI01000002">
    <property type="protein sequence ID" value="SFI51439.1"/>
    <property type="molecule type" value="Genomic_DNA"/>
</dbReference>
<evidence type="ECO:0000256" key="2">
    <source>
        <dbReference type="ARBA" id="ARBA00004651"/>
    </source>
</evidence>
<dbReference type="InterPro" id="IPR003661">
    <property type="entry name" value="HisK_dim/P_dom"/>
</dbReference>
<evidence type="ECO:0000256" key="14">
    <source>
        <dbReference type="SAM" id="Phobius"/>
    </source>
</evidence>
<dbReference type="AlphaFoldDB" id="A0A1I3IU15"/>
<dbReference type="CDD" id="cd00082">
    <property type="entry name" value="HisKA"/>
    <property type="match status" value="1"/>
</dbReference>
<dbReference type="PANTHER" id="PTHR45528:SF1">
    <property type="entry name" value="SENSOR HISTIDINE KINASE CPXA"/>
    <property type="match status" value="1"/>
</dbReference>
<keyword evidence="12" id="KW-0902">Two-component regulatory system</keyword>
<evidence type="ECO:0000256" key="3">
    <source>
        <dbReference type="ARBA" id="ARBA00012438"/>
    </source>
</evidence>
<keyword evidence="17" id="KW-1185">Reference proteome</keyword>
<evidence type="ECO:0000259" key="15">
    <source>
        <dbReference type="PROSITE" id="PS50109"/>
    </source>
</evidence>
<evidence type="ECO:0000313" key="16">
    <source>
        <dbReference type="EMBL" id="SFI51439.1"/>
    </source>
</evidence>